<name>A0A502E5H6_9MYCO</name>
<sequence length="142" mass="14951">MPAIANADPIAPQSNTSCSADFAGAMTWPTGDQAPLVCEAERWVPVADPYPISDRWLSYGPAMTLHGEGRRNPTLLSGDWTATPLTAESACAATQLTVISGSPTVGPPAIDEGKPGQTLELAVLPSLFTIELSGDCLWQRSR</sequence>
<evidence type="ECO:0000313" key="2">
    <source>
        <dbReference type="Proteomes" id="UP000320095"/>
    </source>
</evidence>
<protein>
    <submittedName>
        <fullName evidence="1">Uncharacterized protein</fullName>
    </submittedName>
</protein>
<accession>A0A502E5H6</accession>
<dbReference type="Proteomes" id="UP000320095">
    <property type="component" value="Unassembled WGS sequence"/>
</dbReference>
<dbReference type="EMBL" id="RCZG01000010">
    <property type="protein sequence ID" value="TPG32052.1"/>
    <property type="molecule type" value="Genomic_DNA"/>
</dbReference>
<dbReference type="AlphaFoldDB" id="A0A502E5H6"/>
<gene>
    <name evidence="1" type="ORF">EAH80_21690</name>
</gene>
<proteinExistence type="predicted"/>
<keyword evidence="2" id="KW-1185">Reference proteome</keyword>
<organism evidence="1 2">
    <name type="scientific">Mycolicibacterium hodleri</name>
    <dbReference type="NCBI Taxonomy" id="49897"/>
    <lineage>
        <taxon>Bacteria</taxon>
        <taxon>Bacillati</taxon>
        <taxon>Actinomycetota</taxon>
        <taxon>Actinomycetes</taxon>
        <taxon>Mycobacteriales</taxon>
        <taxon>Mycobacteriaceae</taxon>
        <taxon>Mycolicibacterium</taxon>
    </lineage>
</organism>
<dbReference type="OrthoDB" id="4714749at2"/>
<comment type="caution">
    <text evidence="1">The sequence shown here is derived from an EMBL/GenBank/DDBJ whole genome shotgun (WGS) entry which is preliminary data.</text>
</comment>
<evidence type="ECO:0000313" key="1">
    <source>
        <dbReference type="EMBL" id="TPG32052.1"/>
    </source>
</evidence>
<reference evidence="1 2" key="1">
    <citation type="journal article" date="2019" name="Environ. Microbiol.">
        <title>Species interactions and distinct microbial communities in high Arctic permafrost affected cryosols are associated with the CH4 and CO2 gas fluxes.</title>
        <authorList>
            <person name="Altshuler I."/>
            <person name="Hamel J."/>
            <person name="Turney S."/>
            <person name="Magnuson E."/>
            <person name="Levesque R."/>
            <person name="Greer C."/>
            <person name="Whyte L.G."/>
        </authorList>
    </citation>
    <scope>NUCLEOTIDE SEQUENCE [LARGE SCALE GENOMIC DNA]</scope>
    <source>
        <strain evidence="1 2">S5.20</strain>
    </source>
</reference>